<gene>
    <name evidence="2" type="ORF">TRIATDRAFT_286247</name>
</gene>
<evidence type="ECO:0000256" key="1">
    <source>
        <dbReference type="SAM" id="SignalP"/>
    </source>
</evidence>
<protein>
    <submittedName>
        <fullName evidence="2">Uncharacterized protein</fullName>
    </submittedName>
</protein>
<keyword evidence="3" id="KW-1185">Reference proteome</keyword>
<evidence type="ECO:0000313" key="3">
    <source>
        <dbReference type="Proteomes" id="UP000005426"/>
    </source>
</evidence>
<feature type="signal peptide" evidence="1">
    <location>
        <begin position="1"/>
        <end position="21"/>
    </location>
</feature>
<dbReference type="HOGENOM" id="CLU_1046063_0_0_1"/>
<proteinExistence type="predicted"/>
<evidence type="ECO:0000313" key="2">
    <source>
        <dbReference type="EMBL" id="EHK40613.1"/>
    </source>
</evidence>
<feature type="chain" id="PRO_5003525209" evidence="1">
    <location>
        <begin position="22"/>
        <end position="266"/>
    </location>
</feature>
<dbReference type="EMBL" id="ABDG02000027">
    <property type="protein sequence ID" value="EHK40613.1"/>
    <property type="molecule type" value="Genomic_DNA"/>
</dbReference>
<accession>G9P6H0</accession>
<dbReference type="Proteomes" id="UP000005426">
    <property type="component" value="Unassembled WGS sequence"/>
</dbReference>
<keyword evidence="1" id="KW-0732">Signal</keyword>
<dbReference type="eggNOG" id="ENOG502T6U3">
    <property type="taxonomic scope" value="Eukaryota"/>
</dbReference>
<comment type="caution">
    <text evidence="2">The sequence shown here is derived from an EMBL/GenBank/DDBJ whole genome shotgun (WGS) entry which is preliminary data.</text>
</comment>
<organism evidence="2 3">
    <name type="scientific">Hypocrea atroviridis (strain ATCC 20476 / IMI 206040)</name>
    <name type="common">Trichoderma atroviride</name>
    <dbReference type="NCBI Taxonomy" id="452589"/>
    <lineage>
        <taxon>Eukaryota</taxon>
        <taxon>Fungi</taxon>
        <taxon>Dikarya</taxon>
        <taxon>Ascomycota</taxon>
        <taxon>Pezizomycotina</taxon>
        <taxon>Sordariomycetes</taxon>
        <taxon>Hypocreomycetidae</taxon>
        <taxon>Hypocreales</taxon>
        <taxon>Hypocreaceae</taxon>
        <taxon>Trichoderma</taxon>
    </lineage>
</organism>
<reference evidence="2 3" key="1">
    <citation type="journal article" date="2011" name="Genome Biol.">
        <title>Comparative genome sequence analysis underscores mycoparasitism as the ancestral life style of Trichoderma.</title>
        <authorList>
            <person name="Kubicek C.P."/>
            <person name="Herrera-Estrella A."/>
            <person name="Seidl-Seiboth V."/>
            <person name="Martinez D.A."/>
            <person name="Druzhinina I.S."/>
            <person name="Thon M."/>
            <person name="Zeilinger S."/>
            <person name="Casas-Flores S."/>
            <person name="Horwitz B.A."/>
            <person name="Mukherjee P.K."/>
            <person name="Mukherjee M."/>
            <person name="Kredics L."/>
            <person name="Alcaraz L.D."/>
            <person name="Aerts A."/>
            <person name="Antal Z."/>
            <person name="Atanasova L."/>
            <person name="Cervantes-Badillo M.G."/>
            <person name="Challacombe J."/>
            <person name="Chertkov O."/>
            <person name="McCluskey K."/>
            <person name="Coulpier F."/>
            <person name="Deshpande N."/>
            <person name="von Doehren H."/>
            <person name="Ebbole D.J."/>
            <person name="Esquivel-Naranjo E.U."/>
            <person name="Fekete E."/>
            <person name="Flipphi M."/>
            <person name="Glaser F."/>
            <person name="Gomez-Rodriguez E.Y."/>
            <person name="Gruber S."/>
            <person name="Han C."/>
            <person name="Henrissat B."/>
            <person name="Hermosa R."/>
            <person name="Hernandez-Onate M."/>
            <person name="Karaffa L."/>
            <person name="Kosti I."/>
            <person name="Le Crom S."/>
            <person name="Lindquist E."/>
            <person name="Lucas S."/>
            <person name="Luebeck M."/>
            <person name="Luebeck P.S."/>
            <person name="Margeot A."/>
            <person name="Metz B."/>
            <person name="Misra M."/>
            <person name="Nevalainen H."/>
            <person name="Omann M."/>
            <person name="Packer N."/>
            <person name="Perrone G."/>
            <person name="Uresti-Rivera E.E."/>
            <person name="Salamov A."/>
            <person name="Schmoll M."/>
            <person name="Seiboth B."/>
            <person name="Shapiro H."/>
            <person name="Sukno S."/>
            <person name="Tamayo-Ramos J.A."/>
            <person name="Tisch D."/>
            <person name="Wiest A."/>
            <person name="Wilkinson H.H."/>
            <person name="Zhang M."/>
            <person name="Coutinho P.M."/>
            <person name="Kenerley C.M."/>
            <person name="Monte E."/>
            <person name="Baker S.E."/>
            <person name="Grigoriev I.V."/>
        </authorList>
    </citation>
    <scope>NUCLEOTIDE SEQUENCE [LARGE SCALE GENOMIC DNA]</scope>
    <source>
        <strain evidence="3">ATCC 20476 / IMI 206040</strain>
    </source>
</reference>
<name>G9P6H0_HYPAI</name>
<dbReference type="OrthoDB" id="4900621at2759"/>
<dbReference type="AlphaFoldDB" id="G9P6H0"/>
<sequence length="266" mass="27900">MAAGKPLVFLLLVEGLLPLEGYDVMSAQGKSKADPAALRSLAGTTAAIQLSYGGRLYFFCAIKQPDREYVTTHPTRLLTRPVQPPGFSDDPALVTHRPLLIITPPKGIYDDAGSTPDDTLTPETTVPFQAEVPFETDAPIEITTTTTSAVPATPSLPFATSTSFPPITPLPTAEIPTASPTTMTTTTTTTEDAEAQIASTSIDLSPIPFIGPRFVKQSAVSSMANPASMPTAFTSAAAGLIAIVGSAATWYHAVSHQNARDKSSPE</sequence>